<dbReference type="GO" id="GO:0004553">
    <property type="term" value="F:hydrolase activity, hydrolyzing O-glycosyl compounds"/>
    <property type="evidence" value="ECO:0007669"/>
    <property type="project" value="InterPro"/>
</dbReference>
<evidence type="ECO:0000256" key="2">
    <source>
        <dbReference type="ARBA" id="ARBA00023295"/>
    </source>
</evidence>
<dbReference type="EMBL" id="CAUJNA010000117">
    <property type="protein sequence ID" value="CAJ1372164.1"/>
    <property type="molecule type" value="Genomic_DNA"/>
</dbReference>
<organism evidence="4 5">
    <name type="scientific">Effrenium voratum</name>
    <dbReference type="NCBI Taxonomy" id="2562239"/>
    <lineage>
        <taxon>Eukaryota</taxon>
        <taxon>Sar</taxon>
        <taxon>Alveolata</taxon>
        <taxon>Dinophyceae</taxon>
        <taxon>Suessiales</taxon>
        <taxon>Symbiodiniaceae</taxon>
        <taxon>Effrenium</taxon>
    </lineage>
</organism>
<gene>
    <name evidence="4" type="ORF">EVOR1521_LOCUS2302</name>
</gene>
<dbReference type="Proteomes" id="UP001178507">
    <property type="component" value="Unassembled WGS sequence"/>
</dbReference>
<evidence type="ECO:0000313" key="5">
    <source>
        <dbReference type="Proteomes" id="UP001178507"/>
    </source>
</evidence>
<dbReference type="SUPFAM" id="SSF51445">
    <property type="entry name" value="(Trans)glycosidases"/>
    <property type="match status" value="1"/>
</dbReference>
<keyword evidence="2" id="KW-0326">Glycosidase</keyword>
<name>A0AA36MHE8_9DINO</name>
<accession>A0AA36MHE8</accession>
<keyword evidence="1" id="KW-0378">Hydrolase</keyword>
<evidence type="ECO:0008006" key="6">
    <source>
        <dbReference type="Google" id="ProtNLM"/>
    </source>
</evidence>
<dbReference type="AlphaFoldDB" id="A0AA36MHE8"/>
<comment type="caution">
    <text evidence="4">The sequence shown here is derived from an EMBL/GenBank/DDBJ whole genome shotgun (WGS) entry which is preliminary data.</text>
</comment>
<protein>
    <recommendedName>
        <fullName evidence="6">Glycoside hydrolase family 5 domain-containing protein</fullName>
    </recommendedName>
</protein>
<dbReference type="InterPro" id="IPR017853">
    <property type="entry name" value="GH"/>
</dbReference>
<reference evidence="4" key="1">
    <citation type="submission" date="2023-08" db="EMBL/GenBank/DDBJ databases">
        <authorList>
            <person name="Chen Y."/>
            <person name="Shah S."/>
            <person name="Dougan E. K."/>
            <person name="Thang M."/>
            <person name="Chan C."/>
        </authorList>
    </citation>
    <scope>NUCLEOTIDE SEQUENCE</scope>
</reference>
<sequence length="585" mass="63046">MSETTPLRGGRIAVSGEVYLLDGKEVVLMGGNYVLKQQPYYPPLEVVRSNAKSMAQGAKSMAYTPPAAADGSARPVIPCVRLGAMMEAAFPSRSTAIDADFKAKLEATVQAFREEGVHVFLDMHQDAGFCSNGGEGYPWWVAADFQQRAGCCLEQCCCCCCFSSSCWSCCPESCRTPYVANSSHALQPFCGLPNCLAKCLNLDITTWAGDPEPWQPYSVGGDGNPGFFNVGNASARTNNSDDRWSALITTAQVQNCAPRIYNSGRNKADREVFFEPYLTLAKYLCTVWDRYENVIALELMNEPLLGGLPNLCTCLSTWRQILTFQGDVLEALDEDPSIKCPIVIDNWSSTVEGESCAVKLLSCIGASSSTMKRFQSYAERNRLILSFHYYSPPANVSFEELIALAKKNATKLGGAPVFLSEYWEDTAQKMADRLAMACDLGVNATTYWQYADTAWTEQPGWYKYPPSVTNAGTGVPVNAKGVIDDQAWAAFSKTVAGGTFFSASITGASGAQMEVLQLVAANETASASASAAAAPAPAAGALGASGPGRGWRRGAEKELLPWPKDRPTCLHKPKRCLLPGESPAA</sequence>
<dbReference type="InterPro" id="IPR052066">
    <property type="entry name" value="Glycosphingolipid_Hydrolases"/>
</dbReference>
<evidence type="ECO:0000256" key="3">
    <source>
        <dbReference type="SAM" id="MobiDB-lite"/>
    </source>
</evidence>
<dbReference type="PANTHER" id="PTHR31308:SF5">
    <property type="entry name" value="ERGOSTERYL-BETA-GLUCOSIDASE"/>
    <property type="match status" value="1"/>
</dbReference>
<feature type="region of interest" description="Disordered" evidence="3">
    <location>
        <begin position="538"/>
        <end position="585"/>
    </location>
</feature>
<dbReference type="PANTHER" id="PTHR31308">
    <property type="match status" value="1"/>
</dbReference>
<dbReference type="GO" id="GO:0005975">
    <property type="term" value="P:carbohydrate metabolic process"/>
    <property type="evidence" value="ECO:0007669"/>
    <property type="project" value="InterPro"/>
</dbReference>
<dbReference type="InterPro" id="IPR018087">
    <property type="entry name" value="Glyco_hydro_5_CS"/>
</dbReference>
<feature type="compositionally biased region" description="Basic and acidic residues" evidence="3">
    <location>
        <begin position="553"/>
        <end position="568"/>
    </location>
</feature>
<evidence type="ECO:0000313" key="4">
    <source>
        <dbReference type="EMBL" id="CAJ1372164.1"/>
    </source>
</evidence>
<dbReference type="Gene3D" id="3.20.20.80">
    <property type="entry name" value="Glycosidases"/>
    <property type="match status" value="1"/>
</dbReference>
<keyword evidence="5" id="KW-1185">Reference proteome</keyword>
<evidence type="ECO:0000256" key="1">
    <source>
        <dbReference type="ARBA" id="ARBA00022801"/>
    </source>
</evidence>
<proteinExistence type="predicted"/>
<dbReference type="PROSITE" id="PS00659">
    <property type="entry name" value="GLYCOSYL_HYDROL_F5"/>
    <property type="match status" value="1"/>
</dbReference>